<gene>
    <name evidence="5" type="ORF">FO440_09240</name>
</gene>
<proteinExistence type="predicted"/>
<name>A0A556MWU0_9SPHI</name>
<keyword evidence="3" id="KW-0732">Signal</keyword>
<protein>
    <submittedName>
        <fullName evidence="5">9-O-acetylesterase</fullName>
    </submittedName>
</protein>
<feature type="domain" description="Sialate O-acetylesterase" evidence="4">
    <location>
        <begin position="104"/>
        <end position="285"/>
    </location>
</feature>
<sequence>MKKILSFAFIIFLVGNAAFAQVTLPAIFGDNMVLQRGIHVPVYGWATAGEKVQVDFMGKTYTTTTGADGKWLVKLGSYKAGGPYEMHIKGTSITIDYKNILIGEVWLASGQSNMEFGIQTEKHAADVIPKATDNLIHVFYVPMALSLQPLYDIAKQPADSPNGKWLVCSPDVMANPKFAWHGITAVGYYFAQQIRKTTNVPVGLIGSYRGGTPAQSWITEDGLKESPAFTKYVDIHKKLVDNYDNAKATYPQRMALYQDSMKVWNTEVGNPYSEAIKKWQDDVAKAKATNQPQPPQPRLSRRTPIYPADPLGGYNSPTICYNGVIAPLQGYGIKGVIWYQGESNGDNLADAVEYKDLFPRMISNWREKWGQGNFPFLFVQLPNFRNPASAPSEGNWPWVREGQQNTLKALPKTGMAVVTDAGQATDIHPANKLVPGNRLALVARHDIYGEKVVSSGPVYKSMKIDGDKVIISFNEINKGLTAASLVGDDLVIADGQELKGFGIAGEDHVFVWAKAVIQGNTVVVSRDVIPNPQAVRYNWADNPPGNLYNKDGLPANPFRTDNWPALIK</sequence>
<dbReference type="GO" id="GO:0005975">
    <property type="term" value="P:carbohydrate metabolic process"/>
    <property type="evidence" value="ECO:0007669"/>
    <property type="project" value="TreeGrafter"/>
</dbReference>
<dbReference type="InterPro" id="IPR036514">
    <property type="entry name" value="SGNH_hydro_sf"/>
</dbReference>
<evidence type="ECO:0000256" key="2">
    <source>
        <dbReference type="SAM" id="MobiDB-lite"/>
    </source>
</evidence>
<dbReference type="InterPro" id="IPR039329">
    <property type="entry name" value="SIAE"/>
</dbReference>
<dbReference type="GO" id="GO:0001681">
    <property type="term" value="F:sialate O-acetylesterase activity"/>
    <property type="evidence" value="ECO:0007669"/>
    <property type="project" value="InterPro"/>
</dbReference>
<feature type="chain" id="PRO_5022212213" evidence="3">
    <location>
        <begin position="21"/>
        <end position="568"/>
    </location>
</feature>
<evidence type="ECO:0000313" key="5">
    <source>
        <dbReference type="EMBL" id="TSJ44342.1"/>
    </source>
</evidence>
<evidence type="ECO:0000259" key="4">
    <source>
        <dbReference type="Pfam" id="PF03629"/>
    </source>
</evidence>
<dbReference type="AlphaFoldDB" id="A0A556MWU0"/>
<dbReference type="Gene3D" id="2.60.40.10">
    <property type="entry name" value="Immunoglobulins"/>
    <property type="match status" value="1"/>
</dbReference>
<keyword evidence="6" id="KW-1185">Reference proteome</keyword>
<dbReference type="InterPro" id="IPR013783">
    <property type="entry name" value="Ig-like_fold"/>
</dbReference>
<evidence type="ECO:0000256" key="3">
    <source>
        <dbReference type="SAM" id="SignalP"/>
    </source>
</evidence>
<dbReference type="PANTHER" id="PTHR22901">
    <property type="entry name" value="SIALATE O-ACETYLESTERASE"/>
    <property type="match status" value="1"/>
</dbReference>
<evidence type="ECO:0000256" key="1">
    <source>
        <dbReference type="ARBA" id="ARBA00022801"/>
    </source>
</evidence>
<dbReference type="InterPro" id="IPR005181">
    <property type="entry name" value="SASA"/>
</dbReference>
<accession>A0A556MWU0</accession>
<feature type="region of interest" description="Disordered" evidence="2">
    <location>
        <begin position="283"/>
        <end position="304"/>
    </location>
</feature>
<feature type="domain" description="Sialate O-acetylesterase" evidence="4">
    <location>
        <begin position="332"/>
        <end position="413"/>
    </location>
</feature>
<evidence type="ECO:0000313" key="6">
    <source>
        <dbReference type="Proteomes" id="UP000318733"/>
    </source>
</evidence>
<comment type="caution">
    <text evidence="5">The sequence shown here is derived from an EMBL/GenBank/DDBJ whole genome shotgun (WGS) entry which is preliminary data.</text>
</comment>
<keyword evidence="1" id="KW-0378">Hydrolase</keyword>
<dbReference type="EMBL" id="VLPK01000001">
    <property type="protein sequence ID" value="TSJ44342.1"/>
    <property type="molecule type" value="Genomic_DNA"/>
</dbReference>
<dbReference type="Gene3D" id="3.40.50.1110">
    <property type="entry name" value="SGNH hydrolase"/>
    <property type="match status" value="1"/>
</dbReference>
<reference evidence="5 6" key="1">
    <citation type="submission" date="2019-07" db="EMBL/GenBank/DDBJ databases">
        <authorList>
            <person name="Huq M.A."/>
        </authorList>
    </citation>
    <scope>NUCLEOTIDE SEQUENCE [LARGE SCALE GENOMIC DNA]</scope>
    <source>
        <strain evidence="5 6">MAH-19</strain>
    </source>
</reference>
<dbReference type="Proteomes" id="UP000318733">
    <property type="component" value="Unassembled WGS sequence"/>
</dbReference>
<dbReference type="OrthoDB" id="9816001at2"/>
<dbReference type="Pfam" id="PF03629">
    <property type="entry name" value="SASA"/>
    <property type="match status" value="2"/>
</dbReference>
<dbReference type="RefSeq" id="WP_144247903.1">
    <property type="nucleotide sequence ID" value="NZ_VLPK01000001.1"/>
</dbReference>
<organism evidence="5 6">
    <name type="scientific">Mucilaginibacter corticis</name>
    <dbReference type="NCBI Taxonomy" id="2597670"/>
    <lineage>
        <taxon>Bacteria</taxon>
        <taxon>Pseudomonadati</taxon>
        <taxon>Bacteroidota</taxon>
        <taxon>Sphingobacteriia</taxon>
        <taxon>Sphingobacteriales</taxon>
        <taxon>Sphingobacteriaceae</taxon>
        <taxon>Mucilaginibacter</taxon>
    </lineage>
</organism>
<dbReference type="PANTHER" id="PTHR22901:SF0">
    <property type="entry name" value="SIALATE O-ACETYLESTERASE"/>
    <property type="match status" value="1"/>
</dbReference>
<feature type="signal peptide" evidence="3">
    <location>
        <begin position="1"/>
        <end position="20"/>
    </location>
</feature>
<dbReference type="SUPFAM" id="SSF52266">
    <property type="entry name" value="SGNH hydrolase"/>
    <property type="match status" value="1"/>
</dbReference>